<feature type="compositionally biased region" description="Low complexity" evidence="1">
    <location>
        <begin position="1104"/>
        <end position="1119"/>
    </location>
</feature>
<dbReference type="InterPro" id="IPR028030">
    <property type="entry name" value="DUF4592"/>
</dbReference>
<feature type="compositionally biased region" description="Polar residues" evidence="1">
    <location>
        <begin position="216"/>
        <end position="231"/>
    </location>
</feature>
<feature type="compositionally biased region" description="Acidic residues" evidence="1">
    <location>
        <begin position="613"/>
        <end position="631"/>
    </location>
</feature>
<feature type="compositionally biased region" description="Polar residues" evidence="1">
    <location>
        <begin position="1234"/>
        <end position="1251"/>
    </location>
</feature>
<feature type="compositionally biased region" description="Polar residues" evidence="1">
    <location>
        <begin position="940"/>
        <end position="956"/>
    </location>
</feature>
<feature type="region of interest" description="Disordered" evidence="1">
    <location>
        <begin position="126"/>
        <end position="147"/>
    </location>
</feature>
<proteinExistence type="predicted"/>
<feature type="region of interest" description="Disordered" evidence="1">
    <location>
        <begin position="413"/>
        <end position="455"/>
    </location>
</feature>
<sequence length="1322" mass="140755">MELSSGDLEGSSDDPTGKKKSKLKTLKTRLFGKTKTKEDKGERKLSQSDSDITQGKDEELDVEENFSNMGSRALSHDSIFLADLCLSSTEPPRVLSQENVQSRIKTLQMKLQQQNLRLGHPPLVMSIKRPEDASGSSEDDGLPQSPPEIVLNGVLPQRASYKTGSPTAPIVSAPSDTGVDFSSPAQFTPCLDNSAARHRMSVKPRNQRASAKIRKLTSQPASRARSESMNNLGHPMPNKEDEKGLVLSKESIRFRSHSSQVLRTGRRPATPPDENHLPNSTQRSLMATNGPHQPASPLRPPIQPRPLMTENVVGMSTLRSQLPAVPEPPMDSVPTSGTEATPVMSPAADPKKNHMASETVGTKAPGSPKTKSVGSTRQVGENLGIFPLKPAQSSAPSTAVPQRVPASVLANKRENDKQCVTGSQMPVLQNKTETADRKGNQSLNPQTEIPLKAQPVMADVTLRSEVTPLRSISTNEKTPIKEELKSGMLTQPAKVSAPIQIVKPQAIENIVPSQQRPTSGSPRFTISSAHNKDRTRTGSFTSMFEETGAKKDLTKPTVPYLTHRCQEQRGVQKGDMKAKELPPTAPAETPMQRGNSSGADQGESSALQHETGEEATEEEGQDGVEEAEEAHEDLREHGEEEPTTEEREKNAFGVKLRSTSLSLKYKIDTAQSEVGIKRHSADVSTLSTAQGAQAVALDLAMKKDAPPAVSRANRTGSLIKSAASPGCDSLTATPAGQNISSFRSAGNADSRLRSRSLRQDGEANQSAVSASSSFSKESPAPTPSKQVSSAPTPSKQVSSAPTPSKQVSSAPAPSKQVSSAPLPSKEASPSQSDDVLPTPPPVKEPEAASSDSSWIGMAMEKTRTIQQLLTSKLPEFPEGPTLPVAPPAKKEFIPSPTVEAAPVPSPSIKRKAASSPTKQTASVPLPSKEVPPPQSDDVKSTAQSVKESETASSEVSWMSMAMEKTRTFQQLFNSKPSEFPGPQTDMKPTPTTETQPAVLQPAVRPAQSTISEKPSGQPTRKPKQTALPDASPTESSQSPTAVLHSIQVQPITKQLPVAASNPKPIPPTASQSPATQTIIRGTQLRASQSIATQPNISTKQLVKQAQSQQATAQSTPPSSIINKTQPSPPPSSTQSIPHPSQSTDTSHLSSSPKPPSHLKQQSQPAPPSIPQGNNDGLNSVKKRGDLPQPASGRGSGANTAEAWEPRTTPSGSKAAFLEKWGDKGASAGTKIESSKTTSEAQSSPQSLTSVRTGHLNRDSKTDTDLVPSSVPSRPTDREDRSLKRSLASASSPQQPISEGGQPSWMEVAKRKSLAWSDKSTTD</sequence>
<feature type="region of interest" description="Disordered" evidence="1">
    <location>
        <begin position="1"/>
        <end position="58"/>
    </location>
</feature>
<evidence type="ECO:0000313" key="6">
    <source>
        <dbReference type="RefSeq" id="XP_031439917.1"/>
    </source>
</evidence>
<feature type="compositionally biased region" description="Low complexity" evidence="1">
    <location>
        <begin position="1132"/>
        <end position="1163"/>
    </location>
</feature>
<dbReference type="OrthoDB" id="9944945at2759"/>
<name>A0A6P8GWU4_CLUHA</name>
<protein>
    <submittedName>
        <fullName evidence="4 5">Nascent polypeptide-associated complex subunit alpha, muscle-specific form isoform X1</fullName>
    </submittedName>
</protein>
<accession>A0A6P8GWU4</accession>
<feature type="compositionally biased region" description="Polar residues" evidence="1">
    <location>
        <begin position="1032"/>
        <end position="1052"/>
    </location>
</feature>
<dbReference type="PANTHER" id="PTHR47743">
    <property type="entry name" value="KIAA1210 / KIAA1211 FAMILY MEMBER"/>
    <property type="match status" value="1"/>
</dbReference>
<dbReference type="RefSeq" id="XP_031439921.1">
    <property type="nucleotide sequence ID" value="XM_031584061.1"/>
</dbReference>
<feature type="region of interest" description="Disordered" evidence="1">
    <location>
        <begin position="719"/>
        <end position="1322"/>
    </location>
</feature>
<feature type="region of interest" description="Disordered" evidence="1">
    <location>
        <begin position="193"/>
        <end position="304"/>
    </location>
</feature>
<dbReference type="RefSeq" id="XP_031439909.1">
    <property type="nucleotide sequence ID" value="XM_031584049.1"/>
</dbReference>
<dbReference type="Proteomes" id="UP000515152">
    <property type="component" value="Chromosome 2"/>
</dbReference>
<dbReference type="GeneID" id="105908632"/>
<gene>
    <name evidence="4 5 6 7" type="primary">cracdla</name>
</gene>
<dbReference type="InterPro" id="IPR026713">
    <property type="entry name" value="CRACD-like"/>
</dbReference>
<feature type="compositionally biased region" description="Basic residues" evidence="1">
    <location>
        <begin position="196"/>
        <end position="215"/>
    </location>
</feature>
<feature type="compositionally biased region" description="Basic and acidic residues" evidence="1">
    <location>
        <begin position="632"/>
        <end position="650"/>
    </location>
</feature>
<feature type="compositionally biased region" description="Basic and acidic residues" evidence="1">
    <location>
        <begin position="564"/>
        <end position="580"/>
    </location>
</feature>
<evidence type="ECO:0000259" key="2">
    <source>
        <dbReference type="Pfam" id="PF15262"/>
    </source>
</evidence>
<feature type="compositionally biased region" description="Polar residues" evidence="1">
    <location>
        <begin position="1068"/>
        <end position="1103"/>
    </location>
</feature>
<feature type="compositionally biased region" description="Polar residues" evidence="1">
    <location>
        <begin position="1006"/>
        <end position="1018"/>
    </location>
</feature>
<feature type="compositionally biased region" description="Polar residues" evidence="1">
    <location>
        <begin position="511"/>
        <end position="529"/>
    </location>
</feature>
<feature type="domain" description="DUF4592" evidence="2">
    <location>
        <begin position="162"/>
        <end position="212"/>
    </location>
</feature>
<dbReference type="RefSeq" id="XP_031439917.1">
    <property type="nucleotide sequence ID" value="XM_031584057.1"/>
</dbReference>
<evidence type="ECO:0000313" key="7">
    <source>
        <dbReference type="RefSeq" id="XP_031439921.1"/>
    </source>
</evidence>
<feature type="compositionally biased region" description="Polar residues" evidence="1">
    <location>
        <begin position="592"/>
        <end position="608"/>
    </location>
</feature>
<feature type="region of interest" description="Disordered" evidence="1">
    <location>
        <begin position="510"/>
        <end position="655"/>
    </location>
</feature>
<feature type="compositionally biased region" description="Basic and acidic residues" evidence="1">
    <location>
        <begin position="35"/>
        <end position="46"/>
    </location>
</feature>
<organism evidence="3 6">
    <name type="scientific">Clupea harengus</name>
    <name type="common">Atlantic herring</name>
    <dbReference type="NCBI Taxonomy" id="7950"/>
    <lineage>
        <taxon>Eukaryota</taxon>
        <taxon>Metazoa</taxon>
        <taxon>Chordata</taxon>
        <taxon>Craniata</taxon>
        <taxon>Vertebrata</taxon>
        <taxon>Euteleostomi</taxon>
        <taxon>Actinopterygii</taxon>
        <taxon>Neopterygii</taxon>
        <taxon>Teleostei</taxon>
        <taxon>Clupei</taxon>
        <taxon>Clupeiformes</taxon>
        <taxon>Clupeoidei</taxon>
        <taxon>Clupeidae</taxon>
        <taxon>Clupea</taxon>
    </lineage>
</organism>
<dbReference type="GeneTree" id="ENSGT00940000163031"/>
<keyword evidence="3" id="KW-1185">Reference proteome</keyword>
<feature type="region of interest" description="Disordered" evidence="1">
    <location>
        <begin position="322"/>
        <end position="376"/>
    </location>
</feature>
<evidence type="ECO:0000256" key="1">
    <source>
        <dbReference type="SAM" id="MobiDB-lite"/>
    </source>
</evidence>
<evidence type="ECO:0000313" key="4">
    <source>
        <dbReference type="RefSeq" id="XP_031439902.1"/>
    </source>
</evidence>
<evidence type="ECO:0000313" key="3">
    <source>
        <dbReference type="Proteomes" id="UP000515152"/>
    </source>
</evidence>
<dbReference type="PANTHER" id="PTHR47743:SF1">
    <property type="entry name" value="CRACD-LIKE PROTEIN"/>
    <property type="match status" value="1"/>
</dbReference>
<feature type="compositionally biased region" description="Polar residues" evidence="1">
    <location>
        <begin position="783"/>
        <end position="833"/>
    </location>
</feature>
<evidence type="ECO:0000313" key="5">
    <source>
        <dbReference type="RefSeq" id="XP_031439909.1"/>
    </source>
</evidence>
<feature type="compositionally biased region" description="Low complexity" evidence="1">
    <location>
        <begin position="763"/>
        <end position="779"/>
    </location>
</feature>
<feature type="compositionally biased region" description="Polar residues" evidence="1">
    <location>
        <begin position="277"/>
        <end position="291"/>
    </location>
</feature>
<dbReference type="KEGG" id="char:105908632"/>
<dbReference type="CTD" id="101883152"/>
<reference evidence="4 5" key="1">
    <citation type="submission" date="2025-04" db="UniProtKB">
        <authorList>
            <consortium name="RefSeq"/>
        </authorList>
    </citation>
    <scope>IDENTIFICATION</scope>
</reference>
<feature type="compositionally biased region" description="Basic residues" evidence="1">
    <location>
        <begin position="18"/>
        <end position="34"/>
    </location>
</feature>
<dbReference type="RefSeq" id="XP_031439902.1">
    <property type="nucleotide sequence ID" value="XM_031584042.1"/>
</dbReference>
<dbReference type="Pfam" id="PF15262">
    <property type="entry name" value="DUF4592"/>
    <property type="match status" value="1"/>
</dbReference>
<feature type="compositionally biased region" description="Polar residues" evidence="1">
    <location>
        <begin position="730"/>
        <end position="744"/>
    </location>
</feature>
<feature type="compositionally biased region" description="Polar residues" evidence="1">
    <location>
        <begin position="418"/>
        <end position="432"/>
    </location>
</feature>
<feature type="compositionally biased region" description="Polar residues" evidence="1">
    <location>
        <begin position="967"/>
        <end position="976"/>
    </location>
</feature>